<dbReference type="GO" id="GO:0034599">
    <property type="term" value="P:cellular response to oxidative stress"/>
    <property type="evidence" value="ECO:0000318"/>
    <property type="project" value="GO_Central"/>
</dbReference>
<dbReference type="GO" id="GO:0020037">
    <property type="term" value="F:heme binding"/>
    <property type="evidence" value="ECO:0007669"/>
    <property type="project" value="InterPro"/>
</dbReference>
<comment type="similarity">
    <text evidence="2">Belongs to the peroxidase family.</text>
</comment>
<dbReference type="InterPro" id="IPR006311">
    <property type="entry name" value="TAT_signal"/>
</dbReference>
<dbReference type="PROSITE" id="PS51318">
    <property type="entry name" value="TAT"/>
    <property type="match status" value="1"/>
</dbReference>
<dbReference type="STRING" id="105231.A0A1Y1HUP6"/>
<reference evidence="4 5" key="1">
    <citation type="journal article" date="2014" name="Nat. Commun.">
        <title>Klebsormidium flaccidum genome reveals primary factors for plant terrestrial adaptation.</title>
        <authorList>
            <person name="Hori K."/>
            <person name="Maruyama F."/>
            <person name="Fujisawa T."/>
            <person name="Togashi T."/>
            <person name="Yamamoto N."/>
            <person name="Seo M."/>
            <person name="Sato S."/>
            <person name="Yamada T."/>
            <person name="Mori H."/>
            <person name="Tajima N."/>
            <person name="Moriyama T."/>
            <person name="Ikeuchi M."/>
            <person name="Watanabe M."/>
            <person name="Wada H."/>
            <person name="Kobayashi K."/>
            <person name="Saito M."/>
            <person name="Masuda T."/>
            <person name="Sasaki-Sekimoto Y."/>
            <person name="Mashiguchi K."/>
            <person name="Awai K."/>
            <person name="Shimojima M."/>
            <person name="Masuda S."/>
            <person name="Iwai M."/>
            <person name="Nobusawa T."/>
            <person name="Narise T."/>
            <person name="Kondo S."/>
            <person name="Saito H."/>
            <person name="Sato R."/>
            <person name="Murakawa M."/>
            <person name="Ihara Y."/>
            <person name="Oshima-Yamada Y."/>
            <person name="Ohtaka K."/>
            <person name="Satoh M."/>
            <person name="Sonobe K."/>
            <person name="Ishii M."/>
            <person name="Ohtani R."/>
            <person name="Kanamori-Sato M."/>
            <person name="Honoki R."/>
            <person name="Miyazaki D."/>
            <person name="Mochizuki H."/>
            <person name="Umetsu J."/>
            <person name="Higashi K."/>
            <person name="Shibata D."/>
            <person name="Kamiya Y."/>
            <person name="Sato N."/>
            <person name="Nakamura Y."/>
            <person name="Tabata S."/>
            <person name="Ida S."/>
            <person name="Kurokawa K."/>
            <person name="Ohta H."/>
        </authorList>
    </citation>
    <scope>NUCLEOTIDE SEQUENCE [LARGE SCALE GENOMIC DNA]</scope>
    <source>
        <strain evidence="4 5">NIES-2285</strain>
    </source>
</reference>
<evidence type="ECO:0000313" key="5">
    <source>
        <dbReference type="Proteomes" id="UP000054558"/>
    </source>
</evidence>
<evidence type="ECO:0000313" key="4">
    <source>
        <dbReference type="EMBL" id="GAQ82344.1"/>
    </source>
</evidence>
<keyword evidence="1" id="KW-0560">Oxidoreductase</keyword>
<feature type="domain" description="Plant heme peroxidase family profile" evidence="3">
    <location>
        <begin position="112"/>
        <end position="289"/>
    </location>
</feature>
<organism evidence="4 5">
    <name type="scientific">Klebsormidium nitens</name>
    <name type="common">Green alga</name>
    <name type="synonym">Ulothrix nitens</name>
    <dbReference type="NCBI Taxonomy" id="105231"/>
    <lineage>
        <taxon>Eukaryota</taxon>
        <taxon>Viridiplantae</taxon>
        <taxon>Streptophyta</taxon>
        <taxon>Klebsormidiophyceae</taxon>
        <taxon>Klebsormidiales</taxon>
        <taxon>Klebsormidiaceae</taxon>
        <taxon>Klebsormidium</taxon>
    </lineage>
</organism>
<dbReference type="PANTHER" id="PTHR31356">
    <property type="entry name" value="THYLAKOID LUMENAL 29 KDA PROTEIN, CHLOROPLASTIC-RELATED"/>
    <property type="match status" value="1"/>
</dbReference>
<dbReference type="OMA" id="EAYTYPR"/>
<dbReference type="SUPFAM" id="SSF48113">
    <property type="entry name" value="Heme-dependent peroxidases"/>
    <property type="match status" value="1"/>
</dbReference>
<dbReference type="GO" id="GO:0004601">
    <property type="term" value="F:peroxidase activity"/>
    <property type="evidence" value="ECO:0000318"/>
    <property type="project" value="GO_Central"/>
</dbReference>
<evidence type="ECO:0000259" key="3">
    <source>
        <dbReference type="PROSITE" id="PS50873"/>
    </source>
</evidence>
<sequence length="362" mass="38553">MATTAALSRATTPLSSSLFQGQKLRSSSSSVLGAAVPLPALNRKNVAKVPRARCQVGAEGNSQVAGSRRHLLLGASAAAAAAAVLPQIVVPESAQAANLTERIQRGEYLVKLRTKLKQFVKSDPKVINDILALALHDAGTYDKASDTGGANGSIVLDEELNRPENQKLKPIVAKLKKVKEEFDADAGEQGPVGWADLIYVAGEAALQTQFLFSAIETAGGDEKKGAQLAVAFGSAGQWGFFDKKLGRKDATEPSPAGRIPGPDAPLSAWADTFQRAGLTPKYVVALSLGLGPDQAATEAELAKDSRLARAVKDYQKSRQTVSQTDYQVDAIVNFTKLSILGQEKLINYEKYAKKTRPINLRF</sequence>
<dbReference type="OrthoDB" id="2113341at2759"/>
<dbReference type="InterPro" id="IPR002207">
    <property type="entry name" value="Peroxidase_I"/>
</dbReference>
<dbReference type="PRINTS" id="PR00459">
    <property type="entry name" value="ASPEROXIDASE"/>
</dbReference>
<keyword evidence="5" id="KW-1185">Reference proteome</keyword>
<dbReference type="GO" id="GO:0000302">
    <property type="term" value="P:response to reactive oxygen species"/>
    <property type="evidence" value="ECO:0000318"/>
    <property type="project" value="GO_Central"/>
</dbReference>
<dbReference type="Gene3D" id="1.10.520.10">
    <property type="match status" value="1"/>
</dbReference>
<evidence type="ECO:0000256" key="1">
    <source>
        <dbReference type="ARBA" id="ARBA00023002"/>
    </source>
</evidence>
<dbReference type="Gene3D" id="1.20.58.1620">
    <property type="match status" value="1"/>
</dbReference>
<dbReference type="InterPro" id="IPR002016">
    <property type="entry name" value="Haem_peroxidase"/>
</dbReference>
<keyword evidence="4" id="KW-0575">Peroxidase</keyword>
<dbReference type="AlphaFoldDB" id="A0A1Y1HUP6"/>
<dbReference type="PROSITE" id="PS50873">
    <property type="entry name" value="PEROXIDASE_4"/>
    <property type="match status" value="1"/>
</dbReference>
<accession>A0A1Y1HUP6</accession>
<dbReference type="CDD" id="cd00314">
    <property type="entry name" value="plant_peroxidase_like"/>
    <property type="match status" value="1"/>
</dbReference>
<dbReference type="Pfam" id="PF00141">
    <property type="entry name" value="peroxidase"/>
    <property type="match status" value="1"/>
</dbReference>
<protein>
    <submittedName>
        <fullName evidence="4">Ascorbate peroxidase</fullName>
    </submittedName>
</protein>
<proteinExistence type="inferred from homology"/>
<dbReference type="InterPro" id="IPR044831">
    <property type="entry name" value="Ccp1-like"/>
</dbReference>
<dbReference type="InterPro" id="IPR010255">
    <property type="entry name" value="Haem_peroxidase_sf"/>
</dbReference>
<dbReference type="Proteomes" id="UP000054558">
    <property type="component" value="Unassembled WGS sequence"/>
</dbReference>
<evidence type="ECO:0000256" key="2">
    <source>
        <dbReference type="RuleBase" id="RU004241"/>
    </source>
</evidence>
<gene>
    <name evidence="4" type="ORF">KFL_001080200</name>
</gene>
<dbReference type="EMBL" id="DF237057">
    <property type="protein sequence ID" value="GAQ82344.1"/>
    <property type="molecule type" value="Genomic_DNA"/>
</dbReference>
<name>A0A1Y1HUP6_KLENI</name>
<dbReference type="GO" id="GO:0042744">
    <property type="term" value="P:hydrogen peroxide catabolic process"/>
    <property type="evidence" value="ECO:0000318"/>
    <property type="project" value="GO_Central"/>
</dbReference>
<dbReference type="PANTHER" id="PTHR31356:SF34">
    <property type="entry name" value="THYLAKOID LUMENAL 29 KDA PROTEIN, CHLOROPLASTIC"/>
    <property type="match status" value="1"/>
</dbReference>